<name>A0A0F5PYG0_9HYPH</name>
<dbReference type="InterPro" id="IPR010982">
    <property type="entry name" value="Lambda_DNA-bd_dom_sf"/>
</dbReference>
<keyword evidence="3" id="KW-0238">DNA-binding</keyword>
<evidence type="ECO:0000313" key="2">
    <source>
        <dbReference type="EMBL" id="KKC33702.1"/>
    </source>
</evidence>
<dbReference type="Gene3D" id="1.10.260.40">
    <property type="entry name" value="lambda repressor-like DNA-binding domains"/>
    <property type="match status" value="1"/>
</dbReference>
<dbReference type="AlphaFoldDB" id="A0A0F5PYG0"/>
<evidence type="ECO:0000313" key="3">
    <source>
        <dbReference type="EMBL" id="SFC44123.1"/>
    </source>
</evidence>
<evidence type="ECO:0000313" key="4">
    <source>
        <dbReference type="Proteomes" id="UP000033519"/>
    </source>
</evidence>
<dbReference type="EMBL" id="FOMB01000005">
    <property type="protein sequence ID" value="SFC44123.1"/>
    <property type="molecule type" value="Genomic_DNA"/>
</dbReference>
<dbReference type="OrthoDB" id="407979at2"/>
<reference evidence="2 4" key="1">
    <citation type="submission" date="2015-03" db="EMBL/GenBank/DDBJ databases">
        <authorList>
            <person name="Lepp D."/>
            <person name="Hassan Y.I."/>
            <person name="Li X.-Z."/>
            <person name="Zhou T."/>
        </authorList>
    </citation>
    <scope>NUCLEOTIDE SEQUENCE [LARGE SCALE GENOMIC DNA]</scope>
    <source>
        <strain evidence="2 4">Cr7-05</strain>
    </source>
</reference>
<evidence type="ECO:0000313" key="5">
    <source>
        <dbReference type="Proteomes" id="UP000182258"/>
    </source>
</evidence>
<dbReference type="PATRIC" id="fig|728005.3.peg.3886"/>
<dbReference type="Proteomes" id="UP000182258">
    <property type="component" value="Unassembled WGS sequence"/>
</dbReference>
<feature type="domain" description="HTH cro/C1-type" evidence="1">
    <location>
        <begin position="58"/>
        <end position="112"/>
    </location>
</feature>
<dbReference type="Proteomes" id="UP000033519">
    <property type="component" value="Unassembled WGS sequence"/>
</dbReference>
<keyword evidence="4" id="KW-1185">Reference proteome</keyword>
<dbReference type="EMBL" id="LAPV01000084">
    <property type="protein sequence ID" value="KKC33702.1"/>
    <property type="molecule type" value="Genomic_DNA"/>
</dbReference>
<dbReference type="SUPFAM" id="SSF47413">
    <property type="entry name" value="lambda repressor-like DNA-binding domains"/>
    <property type="match status" value="1"/>
</dbReference>
<dbReference type="GO" id="GO:0003677">
    <property type="term" value="F:DNA binding"/>
    <property type="evidence" value="ECO:0007669"/>
    <property type="project" value="UniProtKB-KW"/>
</dbReference>
<dbReference type="PROSITE" id="PS50943">
    <property type="entry name" value="HTH_CROC1"/>
    <property type="match status" value="1"/>
</dbReference>
<organism evidence="3 5">
    <name type="scientific">Devosia psychrophila</name>
    <dbReference type="NCBI Taxonomy" id="728005"/>
    <lineage>
        <taxon>Bacteria</taxon>
        <taxon>Pseudomonadati</taxon>
        <taxon>Pseudomonadota</taxon>
        <taxon>Alphaproteobacteria</taxon>
        <taxon>Hyphomicrobiales</taxon>
        <taxon>Devosiaceae</taxon>
        <taxon>Devosia</taxon>
    </lineage>
</organism>
<reference evidence="3 5" key="2">
    <citation type="submission" date="2016-10" db="EMBL/GenBank/DDBJ databases">
        <authorList>
            <person name="de Groot N.N."/>
        </authorList>
    </citation>
    <scope>NUCLEOTIDE SEQUENCE [LARGE SCALE GENOMIC DNA]</scope>
    <source>
        <strain evidence="3 5">CGMCC 1.10210</strain>
    </source>
</reference>
<dbReference type="CDD" id="cd00093">
    <property type="entry name" value="HTH_XRE"/>
    <property type="match status" value="1"/>
</dbReference>
<dbReference type="InterPro" id="IPR001387">
    <property type="entry name" value="Cro/C1-type_HTH"/>
</dbReference>
<evidence type="ECO:0000259" key="1">
    <source>
        <dbReference type="PROSITE" id="PS50943"/>
    </source>
</evidence>
<accession>A0A0F5PYG0</accession>
<proteinExistence type="predicted"/>
<gene>
    <name evidence="3" type="ORF">SAMN04488059_10587</name>
    <name evidence="2" type="ORF">WH91_06945</name>
</gene>
<dbReference type="Pfam" id="PF01381">
    <property type="entry name" value="HTH_3"/>
    <property type="match status" value="1"/>
</dbReference>
<dbReference type="RefSeq" id="WP_046170273.1">
    <property type="nucleotide sequence ID" value="NZ_FOMB01000005.1"/>
</dbReference>
<sequence length="113" mass="12728">MNEMVTIPREEYERLREAAEDLADIAAYNRIKADLASGREELIPSEFVNRMIDGESPLRVYRDFRGMTQSSLAIAAGVNRVQIADIEAKRSNGSIETMRKLAEALRVTIDDLV</sequence>
<dbReference type="SMART" id="SM00530">
    <property type="entry name" value="HTH_XRE"/>
    <property type="match status" value="1"/>
</dbReference>
<dbReference type="STRING" id="728005.SAMN04488059_10587"/>
<protein>
    <submittedName>
        <fullName evidence="3">DNA-binding transcriptional regulator, XRE-family HTH domain</fullName>
    </submittedName>
    <submittedName>
        <fullName evidence="2">XRE family transcriptional regulator</fullName>
    </submittedName>
</protein>